<dbReference type="AlphaFoldDB" id="A0A7X9SM93"/>
<accession>A0A7X9SM93</accession>
<keyword evidence="1" id="KW-0175">Coiled coil</keyword>
<sequence>MRKNINKIIAFAIGISVMSGSVVPALAADSTQLTTTSTSTAKNSQIVNGKPLLTLDEAVKEAISISEILQLDTSKITYQDKTNDLNEDLDDSKDVSGDEEDFNDDTREVSANKARQQRDFDQDLLIYKVTKKYNDMVTSQMEIDKASKNLEIKKKELKDAQLRGSLGMTIPVDLKATQLEIEKLENKQKSSESALKDAQYSFKVLTGKDVTQYSLEQDVKFEPLKIDGSVDKYLDNSIESYIKYSEQLVKLNKDYYDKEYVDDNKLDSKDVNAAKDAIRSAQGAYDEARNDTSGKFTEDDIKNKKDILDKAKTDYTSKISARITYLKTKLDNYESETSLNENKKAFKDNLKTYYTNLLASEDNINTYKKNIEVYNEKLKNYKLQYDLGMITESTYNGYVLNSIQDEIDLRNEIISYNTLKQEIQKPWIAFSGAK</sequence>
<dbReference type="RefSeq" id="WP_168981489.1">
    <property type="nucleotide sequence ID" value="NZ_JABAGD010000009.1"/>
</dbReference>
<evidence type="ECO:0000313" key="4">
    <source>
        <dbReference type="EMBL" id="NMF04480.1"/>
    </source>
</evidence>
<feature type="coiled-coil region" evidence="1">
    <location>
        <begin position="357"/>
        <end position="384"/>
    </location>
</feature>
<name>A0A7X9SM93_CLOBE</name>
<dbReference type="SUPFAM" id="SSF56954">
    <property type="entry name" value="Outer membrane efflux proteins (OEP)"/>
    <property type="match status" value="1"/>
</dbReference>
<reference evidence="4 5" key="1">
    <citation type="submission" date="2020-04" db="EMBL/GenBank/DDBJ databases">
        <authorList>
            <person name="Hitch T.C.A."/>
            <person name="Wylensek D."/>
            <person name="Clavel T."/>
        </authorList>
    </citation>
    <scope>NUCLEOTIDE SEQUENCE [LARGE SCALE GENOMIC DNA]</scope>
    <source>
        <strain evidence="4 5">WB01_NA02</strain>
    </source>
</reference>
<dbReference type="GO" id="GO:0015562">
    <property type="term" value="F:efflux transmembrane transporter activity"/>
    <property type="evidence" value="ECO:0007669"/>
    <property type="project" value="InterPro"/>
</dbReference>
<feature type="compositionally biased region" description="Acidic residues" evidence="2">
    <location>
        <begin position="85"/>
        <end position="103"/>
    </location>
</feature>
<feature type="region of interest" description="Disordered" evidence="2">
    <location>
        <begin position="84"/>
        <end position="114"/>
    </location>
</feature>
<feature type="compositionally biased region" description="Basic and acidic residues" evidence="2">
    <location>
        <begin position="104"/>
        <end position="114"/>
    </location>
</feature>
<evidence type="ECO:0000256" key="1">
    <source>
        <dbReference type="SAM" id="Coils"/>
    </source>
</evidence>
<dbReference type="EMBL" id="JABAGD010000009">
    <property type="protein sequence ID" value="NMF04480.1"/>
    <property type="molecule type" value="Genomic_DNA"/>
</dbReference>
<evidence type="ECO:0000256" key="3">
    <source>
        <dbReference type="SAM" id="SignalP"/>
    </source>
</evidence>
<keyword evidence="3" id="KW-0732">Signal</keyword>
<evidence type="ECO:0000256" key="2">
    <source>
        <dbReference type="SAM" id="MobiDB-lite"/>
    </source>
</evidence>
<protein>
    <submittedName>
        <fullName evidence="4">TolC family protein</fullName>
    </submittedName>
</protein>
<dbReference type="Proteomes" id="UP000587880">
    <property type="component" value="Unassembled WGS sequence"/>
</dbReference>
<feature type="signal peptide" evidence="3">
    <location>
        <begin position="1"/>
        <end position="27"/>
    </location>
</feature>
<evidence type="ECO:0000313" key="5">
    <source>
        <dbReference type="Proteomes" id="UP000587880"/>
    </source>
</evidence>
<dbReference type="Gene3D" id="1.20.1600.10">
    <property type="entry name" value="Outer membrane efflux proteins (OEP)"/>
    <property type="match status" value="2"/>
</dbReference>
<comment type="caution">
    <text evidence="4">The sequence shown here is derived from an EMBL/GenBank/DDBJ whole genome shotgun (WGS) entry which is preliminary data.</text>
</comment>
<feature type="chain" id="PRO_5031056965" evidence="3">
    <location>
        <begin position="28"/>
        <end position="434"/>
    </location>
</feature>
<organism evidence="4 5">
    <name type="scientific">Clostridium beijerinckii</name>
    <name type="common">Clostridium MP</name>
    <dbReference type="NCBI Taxonomy" id="1520"/>
    <lineage>
        <taxon>Bacteria</taxon>
        <taxon>Bacillati</taxon>
        <taxon>Bacillota</taxon>
        <taxon>Clostridia</taxon>
        <taxon>Eubacteriales</taxon>
        <taxon>Clostridiaceae</taxon>
        <taxon>Clostridium</taxon>
    </lineage>
</organism>
<proteinExistence type="predicted"/>
<gene>
    <name evidence="4" type="ORF">HF849_06840</name>
</gene>
<feature type="coiled-coil region" evidence="1">
    <location>
        <begin position="143"/>
        <end position="201"/>
    </location>
</feature>